<keyword evidence="5" id="KW-0677">Repeat</keyword>
<reference evidence="16 17" key="1">
    <citation type="submission" date="2019-09" db="EMBL/GenBank/DDBJ databases">
        <title>Bird 10,000 Genomes (B10K) Project - Family phase.</title>
        <authorList>
            <person name="Zhang G."/>
        </authorList>
    </citation>
    <scope>NUCLEOTIDE SEQUENCE [LARGE SCALE GENOMIC DNA]</scope>
    <source>
        <strain evidence="16">B10K-DU-001-17</strain>
        <tissue evidence="16">Muscle</tissue>
    </source>
</reference>
<feature type="non-terminal residue" evidence="16">
    <location>
        <position position="1018"/>
    </location>
</feature>
<name>A0A7L2DA24_CATFU</name>
<evidence type="ECO:0000256" key="3">
    <source>
        <dbReference type="ARBA" id="ARBA00022614"/>
    </source>
</evidence>
<dbReference type="AlphaFoldDB" id="A0A7L2DA24"/>
<feature type="coiled-coil region" evidence="13">
    <location>
        <begin position="677"/>
        <end position="746"/>
    </location>
</feature>
<sequence length="1018" mass="117131">GTAGIPGELSLMDKGVKSLRDVSLSSDLHTLNAHCNLITKIQGLDHLRNLQHLDLSSNQIRRIEGLGSLAKLRSLSLSCNLLTKVEGLENLFNLTMLNLSYNRIHDLSGFQSLRGTRHKISHIDLHSNCVSNINHLLQCTKGLRCLTNLTLERNGKANPVCHTAGYRETVLQSLPQLTVLDGRNISGELVDLAEEKYSDLQCLQDILGSLVSSGCPSSRDQVLNVPLPLVTPHIDQALAQFRQRTRIPVQAATSSSTELVSSSEPEKTQLDKILGEMRIRKIEDQILQILQKVSDSSRQETAPNAFKAKRDTDPTSESENESGKENNRKVMKGSKIPIYRKTALSKKGHARHLKKGNNGREEKTSSKCSCSSEKDSHFKVVGRKAEILTGRQSNMEKVEECNSNPIEESTYRALIQELDQEKERRWKAEQAEKQLLEHVSELQKHAKEEKNIQSMAVYNTDRLKELILEERAAKARLQAHVQQLKGETERLTNELKQAKNKEAEYQKAMQTLEETLSKMETQRLQQRAAELKQVQEAELKASANEREVQLLRISVRQQKEKVKHLHELLVLREQEQRKELGSRVALNGPEFQDALSKEVAKEKQRHEQHARELQEKINMSNQKYRELEDEFRFALTIEAKRFQEVKQDFEKVSADLVEHKQALFELKLREKDMASLIQDLTNLVEEQKAKIAELTKSNEEATANLKCRTGELETVVEEDKQKAVQVERLKKENRELISQLTAQESVIDGLKMERKIWGQELAEQGAHLAQDRGKLEAKIEALTNEIDTLKKQKEQDSDTIKIKNKIVDDQTETIRRLKEGLQEKDKQIKKKHEENWEAQKLLQVQLDEKAAECEKLMEKLERQNERKEELKQLLEEKEVELDDIKNAHSALKKRWQGKGELLSQLEVQVKQMKENFDFKEKKLIEERDKSLQTQRIAVEKLHKMDNAFRKQLESVLAAHQKELLHLENEKEKQIEAANEKVYSVEEEMRELLQEMANNKKVMESKIRRLTHALNDIQQ</sequence>
<keyword evidence="4" id="KW-0132">Cell division</keyword>
<comment type="function">
    <text evidence="10">Required for the organization of the mitotic spindle. Maintains the structural integrity of centrosomes during mitosis.</text>
</comment>
<evidence type="ECO:0000313" key="17">
    <source>
        <dbReference type="Proteomes" id="UP000519684"/>
    </source>
</evidence>
<dbReference type="SMART" id="SM00446">
    <property type="entry name" value="LRRcap"/>
    <property type="match status" value="1"/>
</dbReference>
<dbReference type="PROSITE" id="PS51450">
    <property type="entry name" value="LRR"/>
    <property type="match status" value="4"/>
</dbReference>
<comment type="subcellular location">
    <subcellularLocation>
        <location evidence="1">Cytoplasm</location>
        <location evidence="1">Cytoskeleton</location>
        <location evidence="1">Microtubule organizing center</location>
        <location evidence="1">Centrosome</location>
        <location evidence="1">Centriole</location>
    </subcellularLocation>
</comment>
<accession>A0A7L2DA24</accession>
<evidence type="ECO:0000256" key="11">
    <source>
        <dbReference type="ARBA" id="ARBA00061329"/>
    </source>
</evidence>
<feature type="compositionally biased region" description="Basic residues" evidence="14">
    <location>
        <begin position="343"/>
        <end position="357"/>
    </location>
</feature>
<dbReference type="EMBL" id="VWYD01019631">
    <property type="protein sequence ID" value="NXQ46192.1"/>
    <property type="molecule type" value="Genomic_DNA"/>
</dbReference>
<dbReference type="InterPro" id="IPR025875">
    <property type="entry name" value="Leu-rich_rpt_4"/>
</dbReference>
<keyword evidence="17" id="KW-1185">Reference proteome</keyword>
<evidence type="ECO:0000256" key="9">
    <source>
        <dbReference type="ARBA" id="ARBA00023306"/>
    </source>
</evidence>
<keyword evidence="7 13" id="KW-0175">Coiled coil</keyword>
<feature type="domain" description="U2A'/phosphoprotein 32 family A C-terminal" evidence="15">
    <location>
        <begin position="163"/>
        <end position="181"/>
    </location>
</feature>
<evidence type="ECO:0000256" key="10">
    <source>
        <dbReference type="ARBA" id="ARBA00054059"/>
    </source>
</evidence>
<dbReference type="SMART" id="SM00369">
    <property type="entry name" value="LRR_TYP"/>
    <property type="match status" value="3"/>
</dbReference>
<comment type="similarity">
    <text evidence="11">Belongs to the LRRCC1 family.</text>
</comment>
<evidence type="ECO:0000256" key="12">
    <source>
        <dbReference type="ARBA" id="ARBA00067351"/>
    </source>
</evidence>
<dbReference type="Proteomes" id="UP000519684">
    <property type="component" value="Unassembled WGS sequence"/>
</dbReference>
<dbReference type="SMART" id="SM00365">
    <property type="entry name" value="LRR_SD22"/>
    <property type="match status" value="4"/>
</dbReference>
<evidence type="ECO:0000313" key="16">
    <source>
        <dbReference type="EMBL" id="NXQ46192.1"/>
    </source>
</evidence>
<dbReference type="SUPFAM" id="SSF52058">
    <property type="entry name" value="L domain-like"/>
    <property type="match status" value="1"/>
</dbReference>
<evidence type="ECO:0000256" key="14">
    <source>
        <dbReference type="SAM" id="MobiDB-lite"/>
    </source>
</evidence>
<dbReference type="InterPro" id="IPR001611">
    <property type="entry name" value="Leu-rich_rpt"/>
</dbReference>
<evidence type="ECO:0000256" key="13">
    <source>
        <dbReference type="SAM" id="Coils"/>
    </source>
</evidence>
<feature type="coiled-coil region" evidence="13">
    <location>
        <begin position="411"/>
        <end position="529"/>
    </location>
</feature>
<dbReference type="PANTHER" id="PTHR15454">
    <property type="entry name" value="NISCHARIN RELATED"/>
    <property type="match status" value="1"/>
</dbReference>
<dbReference type="GO" id="GO:0005814">
    <property type="term" value="C:centriole"/>
    <property type="evidence" value="ECO:0007669"/>
    <property type="project" value="UniProtKB-SubCell"/>
</dbReference>
<proteinExistence type="inferred from homology"/>
<keyword evidence="9" id="KW-0131">Cell cycle</keyword>
<dbReference type="GO" id="GO:0005813">
    <property type="term" value="C:centrosome"/>
    <property type="evidence" value="ECO:0007669"/>
    <property type="project" value="TreeGrafter"/>
</dbReference>
<dbReference type="PANTHER" id="PTHR15454:SF34">
    <property type="entry name" value="LEUCINE-RICH REPEAT AND COILED-COIL DOMAIN-CONTAINING PROTEIN 1"/>
    <property type="match status" value="1"/>
</dbReference>
<evidence type="ECO:0000256" key="6">
    <source>
        <dbReference type="ARBA" id="ARBA00022776"/>
    </source>
</evidence>
<evidence type="ECO:0000256" key="8">
    <source>
        <dbReference type="ARBA" id="ARBA00023212"/>
    </source>
</evidence>
<keyword evidence="6" id="KW-0498">Mitosis</keyword>
<gene>
    <name evidence="16" type="primary">Lrrcc1</name>
    <name evidence="16" type="ORF">CATFUS_R11655</name>
</gene>
<feature type="region of interest" description="Disordered" evidence="14">
    <location>
        <begin position="294"/>
        <end position="374"/>
    </location>
</feature>
<feature type="coiled-coil region" evidence="13">
    <location>
        <begin position="772"/>
        <end position="1012"/>
    </location>
</feature>
<keyword evidence="8" id="KW-0206">Cytoskeleton</keyword>
<dbReference type="FunFam" id="3.80.10.10:FF:000171">
    <property type="entry name" value="Leucine rich repeat and coiled-coil centrosomal protein 1"/>
    <property type="match status" value="1"/>
</dbReference>
<dbReference type="FunFam" id="3.80.10.10:FF:000148">
    <property type="entry name" value="Leucine rich repeat and coiled-coil centrosomal protein 1"/>
    <property type="match status" value="1"/>
</dbReference>
<dbReference type="GO" id="GO:0005737">
    <property type="term" value="C:cytoplasm"/>
    <property type="evidence" value="ECO:0007669"/>
    <property type="project" value="TreeGrafter"/>
</dbReference>
<dbReference type="GO" id="GO:0051301">
    <property type="term" value="P:cell division"/>
    <property type="evidence" value="ECO:0007669"/>
    <property type="project" value="UniProtKB-KW"/>
</dbReference>
<evidence type="ECO:0000256" key="7">
    <source>
        <dbReference type="ARBA" id="ARBA00023054"/>
    </source>
</evidence>
<evidence type="ECO:0000256" key="5">
    <source>
        <dbReference type="ARBA" id="ARBA00022737"/>
    </source>
</evidence>
<comment type="caution">
    <text evidence="16">The sequence shown here is derived from an EMBL/GenBank/DDBJ whole genome shotgun (WGS) entry which is preliminary data.</text>
</comment>
<dbReference type="InterPro" id="IPR032675">
    <property type="entry name" value="LRR_dom_sf"/>
</dbReference>
<keyword evidence="3" id="KW-0433">Leucine-rich repeat</keyword>
<evidence type="ECO:0000256" key="1">
    <source>
        <dbReference type="ARBA" id="ARBA00004114"/>
    </source>
</evidence>
<dbReference type="Gene3D" id="3.80.10.10">
    <property type="entry name" value="Ribonuclease Inhibitor"/>
    <property type="match status" value="2"/>
</dbReference>
<feature type="coiled-coil region" evidence="13">
    <location>
        <begin position="592"/>
        <end position="630"/>
    </location>
</feature>
<dbReference type="InterPro" id="IPR003591">
    <property type="entry name" value="Leu-rich_rpt_typical-subtyp"/>
</dbReference>
<evidence type="ECO:0000256" key="2">
    <source>
        <dbReference type="ARBA" id="ARBA00022490"/>
    </source>
</evidence>
<dbReference type="InterPro" id="IPR003603">
    <property type="entry name" value="U2A'_phosphoprotein32A_C"/>
</dbReference>
<evidence type="ECO:0000256" key="4">
    <source>
        <dbReference type="ARBA" id="ARBA00022618"/>
    </source>
</evidence>
<organism evidence="16 17">
    <name type="scientific">Catharus fuscescens</name>
    <name type="common">Veery</name>
    <name type="synonym">Turdus fuscescens</name>
    <dbReference type="NCBI Taxonomy" id="159581"/>
    <lineage>
        <taxon>Eukaryota</taxon>
        <taxon>Metazoa</taxon>
        <taxon>Chordata</taxon>
        <taxon>Craniata</taxon>
        <taxon>Vertebrata</taxon>
        <taxon>Euteleostomi</taxon>
        <taxon>Archelosauria</taxon>
        <taxon>Archosauria</taxon>
        <taxon>Dinosauria</taxon>
        <taxon>Saurischia</taxon>
        <taxon>Theropoda</taxon>
        <taxon>Coelurosauria</taxon>
        <taxon>Aves</taxon>
        <taxon>Neognathae</taxon>
        <taxon>Neoaves</taxon>
        <taxon>Telluraves</taxon>
        <taxon>Australaves</taxon>
        <taxon>Passeriformes</taxon>
        <taxon>Turdidae</taxon>
        <taxon>Catharus</taxon>
    </lineage>
</organism>
<protein>
    <recommendedName>
        <fullName evidence="12">Leucine-rich repeat and coiled-coil domain-containing protein 1</fullName>
    </recommendedName>
</protein>
<dbReference type="Pfam" id="PF12799">
    <property type="entry name" value="LRR_4"/>
    <property type="match status" value="1"/>
</dbReference>
<evidence type="ECO:0000259" key="15">
    <source>
        <dbReference type="SMART" id="SM00446"/>
    </source>
</evidence>
<feature type="non-terminal residue" evidence="16">
    <location>
        <position position="1"/>
    </location>
</feature>
<keyword evidence="2" id="KW-0963">Cytoplasm</keyword>